<dbReference type="InterPro" id="IPR017972">
    <property type="entry name" value="Cyt_P450_CS"/>
</dbReference>
<dbReference type="Pfam" id="PF00067">
    <property type="entry name" value="p450"/>
    <property type="match status" value="1"/>
</dbReference>
<sequence length="396" mass="42483">MHSFRQSPADPAFVQDPYPAYEAMRREGDIVMWEDYGMAAAVSHEAVQAILRGRDFARLPPAGHEAPTPWDDLPAFRRLEEASMLSNEAPRHPVLRRSVVTAFTNARVQAMAPQIEALCHELIDAFPRGPFDLLSAYCTPIPVTVIAQMLGEPVALAPKLLEWSHAMVRLYTQAPQGAERAAAERASAEFAAHLTASLATKEGRADGDLAQALKAEAEAGRLSADEVLGTCVLLLNAGHEATVHAIGNAVRLLLATPDPAALASAGQVAATAEEALRLDPPLHLFTRYTQRDTEVAGHAFAKGRQVACLLGAANRDPAVFDAPAAFRPGRNAKALTSFGAGVHFCLGAPLARLEMQIALRVLFARLPGLRLAEPPAFAPTYHFHGLSRLMVTQGKA</sequence>
<dbReference type="PROSITE" id="PS00086">
    <property type="entry name" value="CYTOCHROME_P450"/>
    <property type="match status" value="1"/>
</dbReference>
<dbReference type="PANTHER" id="PTHR46696">
    <property type="entry name" value="P450, PUTATIVE (EUROFUNG)-RELATED"/>
    <property type="match status" value="1"/>
</dbReference>
<dbReference type="SUPFAM" id="SSF48264">
    <property type="entry name" value="Cytochrome P450"/>
    <property type="match status" value="1"/>
</dbReference>
<keyword evidence="6 8" id="KW-0503">Monooxygenase</keyword>
<dbReference type="GO" id="GO:0036199">
    <property type="term" value="F:cholest-4-en-3-one 26-monooxygenase activity"/>
    <property type="evidence" value="ECO:0007669"/>
    <property type="project" value="TreeGrafter"/>
</dbReference>
<dbReference type="PRINTS" id="PR00359">
    <property type="entry name" value="BP450"/>
</dbReference>
<evidence type="ECO:0000256" key="3">
    <source>
        <dbReference type="ARBA" id="ARBA00022723"/>
    </source>
</evidence>
<keyword evidence="5 8" id="KW-0408">Iron</keyword>
<gene>
    <name evidence="9" type="ORF">ICN82_02245</name>
</gene>
<proteinExistence type="inferred from homology"/>
<dbReference type="InterPro" id="IPR001128">
    <property type="entry name" value="Cyt_P450"/>
</dbReference>
<keyword evidence="4 8" id="KW-0560">Oxidoreductase</keyword>
<name>A0A8J6YVM0_9RHOB</name>
<protein>
    <submittedName>
        <fullName evidence="9">Cytochrome P450</fullName>
    </submittedName>
</protein>
<evidence type="ECO:0000256" key="7">
    <source>
        <dbReference type="ARBA" id="ARBA00043906"/>
    </source>
</evidence>
<dbReference type="Proteomes" id="UP000609121">
    <property type="component" value="Unassembled WGS sequence"/>
</dbReference>
<comment type="function">
    <text evidence="7">Cytochromes P450 are a group of heme-thiolate monooxygenases. They oxidize a variety of structurally unrelated compounds, including steroids, fatty acids, and xenobiotics.</text>
</comment>
<comment type="similarity">
    <text evidence="1 8">Belongs to the cytochrome P450 family.</text>
</comment>
<dbReference type="GO" id="GO:0020037">
    <property type="term" value="F:heme binding"/>
    <property type="evidence" value="ECO:0007669"/>
    <property type="project" value="InterPro"/>
</dbReference>
<evidence type="ECO:0000256" key="5">
    <source>
        <dbReference type="ARBA" id="ARBA00023004"/>
    </source>
</evidence>
<dbReference type="InterPro" id="IPR036396">
    <property type="entry name" value="Cyt_P450_sf"/>
</dbReference>
<evidence type="ECO:0000313" key="9">
    <source>
        <dbReference type="EMBL" id="MBE3637024.1"/>
    </source>
</evidence>
<keyword evidence="2 8" id="KW-0349">Heme</keyword>
<dbReference type="Gene3D" id="1.10.630.10">
    <property type="entry name" value="Cytochrome P450"/>
    <property type="match status" value="1"/>
</dbReference>
<dbReference type="GO" id="GO:0008395">
    <property type="term" value="F:steroid hydroxylase activity"/>
    <property type="evidence" value="ECO:0007669"/>
    <property type="project" value="TreeGrafter"/>
</dbReference>
<evidence type="ECO:0000256" key="8">
    <source>
        <dbReference type="RuleBase" id="RU000461"/>
    </source>
</evidence>
<organism evidence="9 10">
    <name type="scientific">Mangrovicoccus algicola</name>
    <dbReference type="NCBI Taxonomy" id="2771008"/>
    <lineage>
        <taxon>Bacteria</taxon>
        <taxon>Pseudomonadati</taxon>
        <taxon>Pseudomonadota</taxon>
        <taxon>Alphaproteobacteria</taxon>
        <taxon>Rhodobacterales</taxon>
        <taxon>Paracoccaceae</taxon>
        <taxon>Mangrovicoccus</taxon>
    </lineage>
</organism>
<dbReference type="GO" id="GO:0006707">
    <property type="term" value="P:cholesterol catabolic process"/>
    <property type="evidence" value="ECO:0007669"/>
    <property type="project" value="TreeGrafter"/>
</dbReference>
<evidence type="ECO:0000256" key="4">
    <source>
        <dbReference type="ARBA" id="ARBA00023002"/>
    </source>
</evidence>
<evidence type="ECO:0000313" key="10">
    <source>
        <dbReference type="Proteomes" id="UP000609121"/>
    </source>
</evidence>
<dbReference type="RefSeq" id="WP_193179215.1">
    <property type="nucleotide sequence ID" value="NZ_JACVXA010000005.1"/>
</dbReference>
<evidence type="ECO:0000256" key="2">
    <source>
        <dbReference type="ARBA" id="ARBA00022617"/>
    </source>
</evidence>
<dbReference type="FunFam" id="1.10.630.10:FF:000018">
    <property type="entry name" value="Cytochrome P450 monooxygenase"/>
    <property type="match status" value="1"/>
</dbReference>
<keyword evidence="3 8" id="KW-0479">Metal-binding</keyword>
<keyword evidence="10" id="KW-1185">Reference proteome</keyword>
<dbReference type="GO" id="GO:0005506">
    <property type="term" value="F:iron ion binding"/>
    <property type="evidence" value="ECO:0007669"/>
    <property type="project" value="InterPro"/>
</dbReference>
<dbReference type="EMBL" id="JACVXA010000005">
    <property type="protein sequence ID" value="MBE3637024.1"/>
    <property type="molecule type" value="Genomic_DNA"/>
</dbReference>
<comment type="caution">
    <text evidence="9">The sequence shown here is derived from an EMBL/GenBank/DDBJ whole genome shotgun (WGS) entry which is preliminary data.</text>
</comment>
<evidence type="ECO:0000256" key="6">
    <source>
        <dbReference type="ARBA" id="ARBA00023033"/>
    </source>
</evidence>
<reference evidence="9" key="1">
    <citation type="submission" date="2020-09" db="EMBL/GenBank/DDBJ databases">
        <title>A novel bacterium of genus Mangrovicoccus, isolated from South China Sea.</title>
        <authorList>
            <person name="Huang H."/>
            <person name="Mo K."/>
            <person name="Hu Y."/>
        </authorList>
    </citation>
    <scope>NUCLEOTIDE SEQUENCE</scope>
    <source>
        <strain evidence="9">HB182678</strain>
    </source>
</reference>
<dbReference type="CDD" id="cd20625">
    <property type="entry name" value="CYP164-like"/>
    <property type="match status" value="1"/>
</dbReference>
<dbReference type="PANTHER" id="PTHR46696:SF4">
    <property type="entry name" value="BIOTIN BIOSYNTHESIS CYTOCHROME P450"/>
    <property type="match status" value="1"/>
</dbReference>
<evidence type="ECO:0000256" key="1">
    <source>
        <dbReference type="ARBA" id="ARBA00010617"/>
    </source>
</evidence>
<dbReference type="AlphaFoldDB" id="A0A8J6YVM0"/>
<dbReference type="InterPro" id="IPR002397">
    <property type="entry name" value="Cyt_P450_B"/>
</dbReference>
<accession>A0A8J6YVM0</accession>
<dbReference type="PRINTS" id="PR00385">
    <property type="entry name" value="P450"/>
</dbReference>